<accession>A0A7W5DZH4</accession>
<dbReference type="Proteomes" id="UP000536179">
    <property type="component" value="Unassembled WGS sequence"/>
</dbReference>
<gene>
    <name evidence="3" type="ORF">FHS27_003214</name>
</gene>
<dbReference type="EMBL" id="JACHXU010000010">
    <property type="protein sequence ID" value="MBB3207393.1"/>
    <property type="molecule type" value="Genomic_DNA"/>
</dbReference>
<dbReference type="InterPro" id="IPR038740">
    <property type="entry name" value="BioF2-like_GNAT_dom"/>
</dbReference>
<evidence type="ECO:0000256" key="1">
    <source>
        <dbReference type="SAM" id="MobiDB-lite"/>
    </source>
</evidence>
<comment type="caution">
    <text evidence="3">The sequence shown here is derived from an EMBL/GenBank/DDBJ whole genome shotgun (WGS) entry which is preliminary data.</text>
</comment>
<evidence type="ECO:0000313" key="3">
    <source>
        <dbReference type="EMBL" id="MBB3207393.1"/>
    </source>
</evidence>
<keyword evidence="4" id="KW-1185">Reference proteome</keyword>
<reference evidence="3 4" key="1">
    <citation type="submission" date="2020-08" db="EMBL/GenBank/DDBJ databases">
        <title>Genomic Encyclopedia of Type Strains, Phase III (KMG-III): the genomes of soil and plant-associated and newly described type strains.</title>
        <authorList>
            <person name="Whitman W."/>
        </authorList>
    </citation>
    <scope>NUCLEOTIDE SEQUENCE [LARGE SCALE GENOMIC DNA]</scope>
    <source>
        <strain evidence="3 4">CECT 8075</strain>
    </source>
</reference>
<organism evidence="3 4">
    <name type="scientific">Aporhodopirellula rubra</name>
    <dbReference type="NCBI Taxonomy" id="980271"/>
    <lineage>
        <taxon>Bacteria</taxon>
        <taxon>Pseudomonadati</taxon>
        <taxon>Planctomycetota</taxon>
        <taxon>Planctomycetia</taxon>
        <taxon>Pirellulales</taxon>
        <taxon>Pirellulaceae</taxon>
        <taxon>Aporhodopirellula</taxon>
    </lineage>
</organism>
<feature type="domain" description="BioF2-like acetyltransferase" evidence="2">
    <location>
        <begin position="216"/>
        <end position="353"/>
    </location>
</feature>
<dbReference type="AlphaFoldDB" id="A0A7W5DZH4"/>
<name>A0A7W5DZH4_9BACT</name>
<dbReference type="Gene3D" id="3.40.630.30">
    <property type="match status" value="1"/>
</dbReference>
<feature type="region of interest" description="Disordered" evidence="1">
    <location>
        <begin position="388"/>
        <end position="407"/>
    </location>
</feature>
<dbReference type="RefSeq" id="WP_184305734.1">
    <property type="nucleotide sequence ID" value="NZ_JACHXU010000010.1"/>
</dbReference>
<protein>
    <recommendedName>
        <fullName evidence="2">BioF2-like acetyltransferase domain-containing protein</fullName>
    </recommendedName>
</protein>
<evidence type="ECO:0000259" key="2">
    <source>
        <dbReference type="Pfam" id="PF13480"/>
    </source>
</evidence>
<sequence>MTNGINAERCTRRPSQFQFSIAGRIDFLNAADWDHVTRDGSIFMSRRYLQNAQDDFGDRIVRDFAIVYESGTPLAAVATQSFDVCGEQLMGNKTELISRLPAELRRRSLALLKRRVTMCGNVHTWGPDGVAFAPGRAPEKIWPGVADCLYRIRRANRLHGQTDYVIVKDLFDVDKLPASELAEFRYRSLETEPNMVLSIDPNWQSFDDYTASLTKRYRAAARKVFKPFAADTLHVGPIDDLDTESDRIYELYQSVARRADVCLFSLQKSTLPRMARALGDDFIAIGIRCENELIGFVIVVRDGETAIGYYLGLDYDANSDLPIYHRLLLAVVEQAITWRCKRISFGRTALDAKSRIGCQPVDTHIWVRHRVPLVNVFVQQLLKNVSHEEPPQRNPFKNAVQQPAENS</sequence>
<dbReference type="InterPro" id="IPR016181">
    <property type="entry name" value="Acyl_CoA_acyltransferase"/>
</dbReference>
<dbReference type="Pfam" id="PF13480">
    <property type="entry name" value="Acetyltransf_6"/>
    <property type="match status" value="1"/>
</dbReference>
<proteinExistence type="predicted"/>
<dbReference type="SUPFAM" id="SSF55729">
    <property type="entry name" value="Acyl-CoA N-acyltransferases (Nat)"/>
    <property type="match status" value="1"/>
</dbReference>
<evidence type="ECO:0000313" key="4">
    <source>
        <dbReference type="Proteomes" id="UP000536179"/>
    </source>
</evidence>